<comment type="caution">
    <text evidence="2">The sequence shown here is derived from an EMBL/GenBank/DDBJ whole genome shotgun (WGS) entry which is preliminary data.</text>
</comment>
<dbReference type="AlphaFoldDB" id="A0A314UBD0"/>
<reference evidence="2 3" key="1">
    <citation type="submission" date="2018-02" db="EMBL/GenBank/DDBJ databases">
        <title>Draft genome of wild Prunus yedoensis var. nudiflora.</title>
        <authorList>
            <person name="Baek S."/>
            <person name="Kim J.-H."/>
            <person name="Choi K."/>
            <person name="Kim G.-B."/>
            <person name="Cho A."/>
            <person name="Jang H."/>
            <person name="Shin C.-H."/>
            <person name="Yu H.-J."/>
            <person name="Mun J.-H."/>
        </authorList>
    </citation>
    <scope>NUCLEOTIDE SEQUENCE [LARGE SCALE GENOMIC DNA]</scope>
    <source>
        <strain evidence="3">cv. Jeju island</strain>
        <tissue evidence="2">Leaf</tissue>
    </source>
</reference>
<feature type="compositionally biased region" description="Basic and acidic residues" evidence="1">
    <location>
        <begin position="134"/>
        <end position="145"/>
    </location>
</feature>
<sequence length="200" mass="21985">MASNSTTHVMEDLSRPVLPDLNLSLNLGIDWEPNHEIIADSNRQLTLALNEQHDCRSNWNCTDLLPLTNDVELIGGLRLADDRGIGSKSWPNEGSGLISTNDGREGVGLDMIGTPQDSDPFGLSPIIRQVMQPKDTRRAWNEGRRGRTNNGGTGRGRSSKRVGGRTPQPEGRGRKREPKAVVFGDHLDPSRSDHLPILVK</sequence>
<organism evidence="2 3">
    <name type="scientific">Prunus yedoensis var. nudiflora</name>
    <dbReference type="NCBI Taxonomy" id="2094558"/>
    <lineage>
        <taxon>Eukaryota</taxon>
        <taxon>Viridiplantae</taxon>
        <taxon>Streptophyta</taxon>
        <taxon>Embryophyta</taxon>
        <taxon>Tracheophyta</taxon>
        <taxon>Spermatophyta</taxon>
        <taxon>Magnoliopsida</taxon>
        <taxon>eudicotyledons</taxon>
        <taxon>Gunneridae</taxon>
        <taxon>Pentapetalae</taxon>
        <taxon>rosids</taxon>
        <taxon>fabids</taxon>
        <taxon>Rosales</taxon>
        <taxon>Rosaceae</taxon>
        <taxon>Amygdaloideae</taxon>
        <taxon>Amygdaleae</taxon>
        <taxon>Prunus</taxon>
    </lineage>
</organism>
<proteinExistence type="predicted"/>
<feature type="compositionally biased region" description="Basic and acidic residues" evidence="1">
    <location>
        <begin position="185"/>
        <end position="194"/>
    </location>
</feature>
<dbReference type="OrthoDB" id="10359486at2759"/>
<protein>
    <submittedName>
        <fullName evidence="2">Uncharacterized protein</fullName>
    </submittedName>
</protein>
<name>A0A314UBD0_PRUYE</name>
<evidence type="ECO:0000313" key="3">
    <source>
        <dbReference type="Proteomes" id="UP000250321"/>
    </source>
</evidence>
<evidence type="ECO:0000256" key="1">
    <source>
        <dbReference type="SAM" id="MobiDB-lite"/>
    </source>
</evidence>
<dbReference type="EMBL" id="PJQY01003892">
    <property type="protein sequence ID" value="PQM33714.1"/>
    <property type="molecule type" value="Genomic_DNA"/>
</dbReference>
<accession>A0A314UBD0</accession>
<feature type="region of interest" description="Disordered" evidence="1">
    <location>
        <begin position="115"/>
        <end position="200"/>
    </location>
</feature>
<keyword evidence="3" id="KW-1185">Reference proteome</keyword>
<gene>
    <name evidence="2" type="ORF">Pyn_12212</name>
</gene>
<dbReference type="Proteomes" id="UP000250321">
    <property type="component" value="Unassembled WGS sequence"/>
</dbReference>
<evidence type="ECO:0000313" key="2">
    <source>
        <dbReference type="EMBL" id="PQM33714.1"/>
    </source>
</evidence>